<dbReference type="NCBIfam" id="NF037995">
    <property type="entry name" value="TRAP_S1"/>
    <property type="match status" value="1"/>
</dbReference>
<dbReference type="EMBL" id="FORF01000032">
    <property type="protein sequence ID" value="SFJ59311.1"/>
    <property type="molecule type" value="Genomic_DNA"/>
</dbReference>
<organism evidence="3 4">
    <name type="scientific">Aquamicrobium aerolatum DSM 21857</name>
    <dbReference type="NCBI Taxonomy" id="1121003"/>
    <lineage>
        <taxon>Bacteria</taxon>
        <taxon>Pseudomonadati</taxon>
        <taxon>Pseudomonadota</taxon>
        <taxon>Alphaproteobacteria</taxon>
        <taxon>Hyphomicrobiales</taxon>
        <taxon>Phyllobacteriaceae</taxon>
        <taxon>Aerobium</taxon>
    </lineage>
</organism>
<feature type="chain" id="PRO_5017183036" evidence="2">
    <location>
        <begin position="26"/>
        <end position="330"/>
    </location>
</feature>
<dbReference type="GO" id="GO:0055085">
    <property type="term" value="P:transmembrane transport"/>
    <property type="evidence" value="ECO:0007669"/>
    <property type="project" value="InterPro"/>
</dbReference>
<dbReference type="OrthoDB" id="9803763at2"/>
<accession>A0A1I3SNY5</accession>
<reference evidence="4" key="1">
    <citation type="submission" date="2016-10" db="EMBL/GenBank/DDBJ databases">
        <authorList>
            <person name="Varghese N."/>
            <person name="Submissions S."/>
        </authorList>
    </citation>
    <scope>NUCLEOTIDE SEQUENCE [LARGE SCALE GENOMIC DNA]</scope>
    <source>
        <strain evidence="4">DSM 21857</strain>
    </source>
</reference>
<dbReference type="InterPro" id="IPR018389">
    <property type="entry name" value="DctP_fam"/>
</dbReference>
<dbReference type="PANTHER" id="PTHR33376">
    <property type="match status" value="1"/>
</dbReference>
<proteinExistence type="predicted"/>
<dbReference type="Gene3D" id="3.40.190.170">
    <property type="entry name" value="Bacterial extracellular solute-binding protein, family 7"/>
    <property type="match status" value="1"/>
</dbReference>
<dbReference type="InterPro" id="IPR038404">
    <property type="entry name" value="TRAP_DctP_sf"/>
</dbReference>
<keyword evidence="4" id="KW-1185">Reference proteome</keyword>
<dbReference type="AlphaFoldDB" id="A0A1I3SNY5"/>
<evidence type="ECO:0000313" key="3">
    <source>
        <dbReference type="EMBL" id="SFJ59311.1"/>
    </source>
</evidence>
<protein>
    <submittedName>
        <fullName evidence="3">Tripartite ATP-independent transporter solute receptor, DctP family</fullName>
    </submittedName>
</protein>
<dbReference type="RefSeq" id="WP_091524831.1">
    <property type="nucleotide sequence ID" value="NZ_FORF01000032.1"/>
</dbReference>
<name>A0A1I3SNY5_9HYPH</name>
<evidence type="ECO:0000256" key="2">
    <source>
        <dbReference type="SAM" id="SignalP"/>
    </source>
</evidence>
<feature type="signal peptide" evidence="2">
    <location>
        <begin position="1"/>
        <end position="25"/>
    </location>
</feature>
<dbReference type="Pfam" id="PF03480">
    <property type="entry name" value="DctP"/>
    <property type="match status" value="1"/>
</dbReference>
<keyword evidence="3" id="KW-0675">Receptor</keyword>
<dbReference type="PANTHER" id="PTHR33376:SF4">
    <property type="entry name" value="SIALIC ACID-BINDING PERIPLASMIC PROTEIN SIAP"/>
    <property type="match status" value="1"/>
</dbReference>
<sequence length="330" mass="35828">MTILNRIAAGAMMASLMLGVGSAMAETELRISSASPPTGPLISAFQVIKEQMEAAYPGEIKVSIHHSSSLFKQGTEVPAMQRGNLEMATPIIYEIEQQMPEYGALGKPYVFRDADHLLAVFNGEIGEQFAKDVSEKMGLEILATGYFGTRTVSLRSVHNIQKPEDFAGIKLRMAPGAAYQNLALALGATPVSMPATEVYLGLSTGAIDGQDNPLNLVLDWKFNEVTAEFVMTNHLVQPVFYAVSGKTWEKLTPEQQATLKTAAQQGAAKQSEETRAQEAGARAKFEAEKIVFSDPDLAPFREKVDAVYAEQGLMDKWMPGLLDRVAATQP</sequence>
<keyword evidence="1 2" id="KW-0732">Signal</keyword>
<gene>
    <name evidence="3" type="ORF">SAMN03080618_03404</name>
</gene>
<dbReference type="STRING" id="1121003.SAMN03080618_03404"/>
<evidence type="ECO:0000313" key="4">
    <source>
        <dbReference type="Proteomes" id="UP000242763"/>
    </source>
</evidence>
<dbReference type="Proteomes" id="UP000242763">
    <property type="component" value="Unassembled WGS sequence"/>
</dbReference>
<evidence type="ECO:0000256" key="1">
    <source>
        <dbReference type="ARBA" id="ARBA00022729"/>
    </source>
</evidence>